<dbReference type="EMBL" id="OK662982">
    <property type="protein sequence ID" value="UXL73240.1"/>
    <property type="molecule type" value="mRNA"/>
</dbReference>
<dbReference type="AlphaFoldDB" id="A0A977WKS4"/>
<sequence>MAEARSETKESKFGEKAAAKAAALPWKTRVSLFAMSMVTDVARRRDGSVNRRLMNFLDFKAPPSPTKPIRGVKTFDLTVDPHRKLWFRVFVPSDAHNSSPLPVMVFFHGGGFVFLSADNKAYDAVCRRFARRVPAIVVSVNYRLAPEHRYPAQYEDGFDVLKFLDQQQNELPETADLSQCFLIGDSAGGNLAHHVAKRAAESKFRQLKVVGLVAIQPFFGGEERTEPDKRLTQLVTMERTDWMWKAFMGPNYEGRDHESINVSGPRAADIAAVEGFPATVVVVGGFDGLQEWQRRYYRWLKAGGKEAHLLEYPNSVHAFYMFPELPESAHLISQVADFIHAHSSASASSMAA</sequence>
<dbReference type="PANTHER" id="PTHR23024">
    <property type="entry name" value="ARYLACETAMIDE DEACETYLASE"/>
    <property type="match status" value="1"/>
</dbReference>
<evidence type="ECO:0000259" key="2">
    <source>
        <dbReference type="Pfam" id="PF07859"/>
    </source>
</evidence>
<dbReference type="Pfam" id="PF07859">
    <property type="entry name" value="Abhydrolase_3"/>
    <property type="match status" value="1"/>
</dbReference>
<gene>
    <name evidence="3" type="primary">CXE4</name>
</gene>
<evidence type="ECO:0000256" key="1">
    <source>
        <dbReference type="ARBA" id="ARBA00010515"/>
    </source>
</evidence>
<name>A0A977WKS4_9LAMI</name>
<dbReference type="Gene3D" id="3.40.50.1820">
    <property type="entry name" value="alpha/beta hydrolase"/>
    <property type="match status" value="1"/>
</dbReference>
<dbReference type="InterPro" id="IPR050466">
    <property type="entry name" value="Carboxylest/Gibb_receptor"/>
</dbReference>
<dbReference type="PANTHER" id="PTHR23024:SF24">
    <property type="entry name" value="ALPHA_BETA HYDROLASE FOLD-3 DOMAIN-CONTAINING PROTEIN"/>
    <property type="match status" value="1"/>
</dbReference>
<comment type="similarity">
    <text evidence="1">Belongs to the 'GDXG' lipolytic enzyme family.</text>
</comment>
<reference evidence="3" key="1">
    <citation type="journal article" date="2021" name="Planta">
        <title>Role of gibberellin and its three GID1 receptors in Jasminum sambac stem elongation and flowering.</title>
        <authorList>
            <person name="Zhang H."/>
            <person name="Wang W."/>
            <person name="Huang J."/>
            <person name="Wang Y."/>
            <person name="Hu L."/>
            <person name="Yuan Y."/>
            <person name="Lyu M."/>
            <person name="Wu B."/>
        </authorList>
    </citation>
    <scope>NUCLEOTIDE SEQUENCE</scope>
</reference>
<dbReference type="InterPro" id="IPR013094">
    <property type="entry name" value="AB_hydrolase_3"/>
</dbReference>
<evidence type="ECO:0000313" key="3">
    <source>
        <dbReference type="EMBL" id="UXL73240.1"/>
    </source>
</evidence>
<reference evidence="3" key="2">
    <citation type="submission" date="2021-10" db="EMBL/GenBank/DDBJ databases">
        <authorList>
            <person name="Zhang H."/>
        </authorList>
    </citation>
    <scope>NUCLEOTIDE SEQUENCE</scope>
</reference>
<dbReference type="GO" id="GO:0016787">
    <property type="term" value="F:hydrolase activity"/>
    <property type="evidence" value="ECO:0007669"/>
    <property type="project" value="InterPro"/>
</dbReference>
<proteinExistence type="evidence at transcript level"/>
<protein>
    <submittedName>
        <fullName evidence="3">Carboxylesterase</fullName>
    </submittedName>
</protein>
<organism evidence="3">
    <name type="scientific">Jasminum sambac</name>
    <dbReference type="NCBI Taxonomy" id="660624"/>
    <lineage>
        <taxon>Eukaryota</taxon>
        <taxon>Viridiplantae</taxon>
        <taxon>Streptophyta</taxon>
        <taxon>Embryophyta</taxon>
        <taxon>Tracheophyta</taxon>
        <taxon>Spermatophyta</taxon>
        <taxon>Magnoliopsida</taxon>
        <taxon>eudicotyledons</taxon>
        <taxon>Gunneridae</taxon>
        <taxon>Pentapetalae</taxon>
        <taxon>asterids</taxon>
        <taxon>lamiids</taxon>
        <taxon>Lamiales</taxon>
        <taxon>Oleaceae</taxon>
        <taxon>Jasmineae</taxon>
        <taxon>Jasminum</taxon>
    </lineage>
</organism>
<accession>A0A977WKS4</accession>
<dbReference type="SUPFAM" id="SSF53474">
    <property type="entry name" value="alpha/beta-Hydrolases"/>
    <property type="match status" value="1"/>
</dbReference>
<dbReference type="InterPro" id="IPR029058">
    <property type="entry name" value="AB_hydrolase_fold"/>
</dbReference>
<feature type="domain" description="Alpha/beta hydrolase fold-3" evidence="2">
    <location>
        <begin position="104"/>
        <end position="320"/>
    </location>
</feature>